<dbReference type="SUPFAM" id="SSF52166">
    <property type="entry name" value="Ribosomal protein L4"/>
    <property type="match status" value="1"/>
</dbReference>
<reference evidence="10" key="1">
    <citation type="journal article" date="2016" name="BMC Biol.">
        <title>Parallel evolution of highly conserved plastid genome architecture in red seaweeds and seed plants.</title>
        <authorList>
            <person name="Lee J."/>
            <person name="Cho C.H."/>
            <person name="Park S.I."/>
            <person name="Choi J.W."/>
            <person name="Song H.S."/>
            <person name="West J.A."/>
            <person name="Bhattacharya D."/>
            <person name="Yoon H.S."/>
        </authorList>
    </citation>
    <scope>NUCLEOTIDE SEQUENCE</scope>
</reference>
<dbReference type="Gene3D" id="3.40.1370.10">
    <property type="match status" value="1"/>
</dbReference>
<keyword evidence="10" id="KW-0934">Plastid</keyword>
<evidence type="ECO:0000256" key="4">
    <source>
        <dbReference type="ARBA" id="ARBA00022884"/>
    </source>
</evidence>
<evidence type="ECO:0000256" key="2">
    <source>
        <dbReference type="ARBA" id="ARBA00010528"/>
    </source>
</evidence>
<dbReference type="GO" id="GO:0005840">
    <property type="term" value="C:ribosome"/>
    <property type="evidence" value="ECO:0007669"/>
    <property type="project" value="UniProtKB-KW"/>
</dbReference>
<dbReference type="GO" id="GO:0019843">
    <property type="term" value="F:rRNA binding"/>
    <property type="evidence" value="ECO:0007669"/>
    <property type="project" value="UniProtKB-KW"/>
</dbReference>
<evidence type="ECO:0000256" key="3">
    <source>
        <dbReference type="ARBA" id="ARBA00022730"/>
    </source>
</evidence>
<keyword evidence="4" id="KW-0694">RNA-binding</keyword>
<evidence type="ECO:0000256" key="1">
    <source>
        <dbReference type="ARBA" id="ARBA00004083"/>
    </source>
</evidence>
<evidence type="ECO:0000256" key="7">
    <source>
        <dbReference type="ARBA" id="ARBA00035208"/>
    </source>
</evidence>
<dbReference type="PANTHER" id="PTHR10746">
    <property type="entry name" value="50S RIBOSOMAL PROTEIN L4"/>
    <property type="match status" value="1"/>
</dbReference>
<dbReference type="PANTHER" id="PTHR10746:SF17">
    <property type="entry name" value="LARGE RIBOSOMAL SUBUNIT PROTEIN UL4C"/>
    <property type="match status" value="1"/>
</dbReference>
<dbReference type="InterPro" id="IPR013005">
    <property type="entry name" value="Ribosomal_uL4-like"/>
</dbReference>
<dbReference type="GO" id="GO:0006412">
    <property type="term" value="P:translation"/>
    <property type="evidence" value="ECO:0007669"/>
    <property type="project" value="InterPro"/>
</dbReference>
<gene>
    <name evidence="10" type="primary">rpl4</name>
    <name evidence="10" type="ORF">Riqu_201</name>
</gene>
<name>A0A1C9C8G8_9FLOR</name>
<sequence>MEKKLQYSVMSENKQNTKNITLKVNDNKSMYIIHRAFISQMQSDRKRNANTKNRSHVRGGGKKPWKQKGTGRARAGSSRSPLWKGGGVIFGPKTRKYNHKINRKEKQLALKTLLYNRFNKTFIVENLIDSINQPNSQAMLKWLNNIGINTKIDNQILIIVLKKTNNLYLSTRNLANIELIHADQLNILAILKANTLIITPDAIDKINEVYNA</sequence>
<evidence type="ECO:0000313" key="10">
    <source>
        <dbReference type="EMBL" id="AOM64680.1"/>
    </source>
</evidence>
<dbReference type="InterPro" id="IPR002136">
    <property type="entry name" value="Ribosomal_uL4"/>
</dbReference>
<evidence type="ECO:0000256" key="5">
    <source>
        <dbReference type="ARBA" id="ARBA00022980"/>
    </source>
</evidence>
<dbReference type="EMBL" id="KX284710">
    <property type="protein sequence ID" value="AOM64680.1"/>
    <property type="molecule type" value="Genomic_DNA"/>
</dbReference>
<dbReference type="NCBIfam" id="TIGR03953">
    <property type="entry name" value="rplD_bact"/>
    <property type="match status" value="1"/>
</dbReference>
<dbReference type="GO" id="GO:0003735">
    <property type="term" value="F:structural constituent of ribosome"/>
    <property type="evidence" value="ECO:0007669"/>
    <property type="project" value="InterPro"/>
</dbReference>
<keyword evidence="6" id="KW-0687">Ribonucleoprotein</keyword>
<evidence type="ECO:0000256" key="9">
    <source>
        <dbReference type="SAM" id="MobiDB-lite"/>
    </source>
</evidence>
<dbReference type="Pfam" id="PF00573">
    <property type="entry name" value="Ribosomal_L4"/>
    <property type="match status" value="1"/>
</dbReference>
<evidence type="ECO:0000256" key="6">
    <source>
        <dbReference type="ARBA" id="ARBA00023274"/>
    </source>
</evidence>
<keyword evidence="5 10" id="KW-0689">Ribosomal protein</keyword>
<feature type="compositionally biased region" description="Basic residues" evidence="9">
    <location>
        <begin position="53"/>
        <end position="71"/>
    </location>
</feature>
<accession>A0A1C9C8G8</accession>
<dbReference type="InterPro" id="IPR023574">
    <property type="entry name" value="Ribosomal_uL4_dom_sf"/>
</dbReference>
<comment type="similarity">
    <text evidence="2">Belongs to the universal ribosomal protein uL4 family.</text>
</comment>
<protein>
    <recommendedName>
        <fullName evidence="7">Large ribosomal subunit protein uL4c</fullName>
    </recommendedName>
    <alternativeName>
        <fullName evidence="8">50S ribosomal protein L4, chloroplastic</fullName>
    </alternativeName>
</protein>
<geneLocation type="plastid" evidence="10"/>
<comment type="function">
    <text evidence="1">Probably binds the 23S rRNA.</text>
</comment>
<keyword evidence="3" id="KW-0699">rRNA-binding</keyword>
<evidence type="ECO:0000256" key="8">
    <source>
        <dbReference type="ARBA" id="ARBA00035387"/>
    </source>
</evidence>
<dbReference type="HAMAP" id="MF_01328_B">
    <property type="entry name" value="Ribosomal_uL4_B"/>
    <property type="match status" value="1"/>
</dbReference>
<organism evidence="10">
    <name type="scientific">Riquetophycus sp</name>
    <dbReference type="NCBI Taxonomy" id="1897556"/>
    <lineage>
        <taxon>Eukaryota</taxon>
        <taxon>Rhodophyta</taxon>
        <taxon>Florideophyceae</taxon>
        <taxon>Rhodymeniophycidae</taxon>
        <taxon>Peyssonneliales</taxon>
        <taxon>Peyssonneliaceae</taxon>
        <taxon>Riquetophycus</taxon>
    </lineage>
</organism>
<dbReference type="GO" id="GO:1990904">
    <property type="term" value="C:ribonucleoprotein complex"/>
    <property type="evidence" value="ECO:0007669"/>
    <property type="project" value="UniProtKB-KW"/>
</dbReference>
<proteinExistence type="inferred from homology"/>
<feature type="region of interest" description="Disordered" evidence="9">
    <location>
        <begin position="42"/>
        <end position="80"/>
    </location>
</feature>
<dbReference type="AlphaFoldDB" id="A0A1C9C8G8"/>